<accession>A0ABT6K7K8</accession>
<sequence>MSNLENLNYDVKGKSESIKAEVPNNLREKIIQEVLLNRRSCRSFLDQPIDKTDILELVKAGIYAPSGSNAQNQRFLVIDDPGEIQRIGSIRWVWPYRSIVSRDKLRSREPYGIVGKAAALVFVFADSSLNDRRNNGEYYIWESLEIQNCAASIQNILLLATAKGIGNCWISCSQNMSYSRLLSGYGWHEVLNGYEIPTSYKIQGLIILGYPKQVDENGFPKGEKVHGVVQSSTVREDVSKYLIPSKSYQVSCENQFKKIDEIKLKFYSKIIRFLISTVNKISKKVYFIEKKYLDTLP</sequence>
<name>A0ABT6K7K8_9CYAN</name>
<organism evidence="2 3">
    <name type="scientific">Umezakia ovalisporum FSS-43</name>
    <dbReference type="NCBI Taxonomy" id="2740520"/>
    <lineage>
        <taxon>Bacteria</taxon>
        <taxon>Bacillati</taxon>
        <taxon>Cyanobacteriota</taxon>
        <taxon>Cyanophyceae</taxon>
        <taxon>Nostocales</taxon>
        <taxon>Nodulariaceae</taxon>
        <taxon>Umezakia</taxon>
    </lineage>
</organism>
<evidence type="ECO:0000259" key="1">
    <source>
        <dbReference type="Pfam" id="PF00881"/>
    </source>
</evidence>
<dbReference type="InterPro" id="IPR050627">
    <property type="entry name" value="Nitroreductase/BluB"/>
</dbReference>
<gene>
    <name evidence="2" type="ORF">NWP19_15075</name>
</gene>
<keyword evidence="3" id="KW-1185">Reference proteome</keyword>
<dbReference type="SUPFAM" id="SSF55469">
    <property type="entry name" value="FMN-dependent nitroreductase-like"/>
    <property type="match status" value="1"/>
</dbReference>
<evidence type="ECO:0000313" key="3">
    <source>
        <dbReference type="Proteomes" id="UP001159371"/>
    </source>
</evidence>
<dbReference type="Proteomes" id="UP001159371">
    <property type="component" value="Unassembled WGS sequence"/>
</dbReference>
<dbReference type="RefSeq" id="WP_280657362.1">
    <property type="nucleotide sequence ID" value="NZ_JANQDO010000090.1"/>
</dbReference>
<dbReference type="PANTHER" id="PTHR23026:SF123">
    <property type="entry name" value="NAD(P)H NITROREDUCTASE RV3131-RELATED"/>
    <property type="match status" value="1"/>
</dbReference>
<protein>
    <submittedName>
        <fullName evidence="2">Nitroreductase family protein</fullName>
    </submittedName>
</protein>
<feature type="domain" description="Nitroreductase" evidence="1">
    <location>
        <begin position="36"/>
        <end position="210"/>
    </location>
</feature>
<comment type="caution">
    <text evidence="2">The sequence shown here is derived from an EMBL/GenBank/DDBJ whole genome shotgun (WGS) entry which is preliminary data.</text>
</comment>
<dbReference type="InterPro" id="IPR029479">
    <property type="entry name" value="Nitroreductase"/>
</dbReference>
<proteinExistence type="predicted"/>
<dbReference type="Gene3D" id="3.40.109.10">
    <property type="entry name" value="NADH Oxidase"/>
    <property type="match status" value="1"/>
</dbReference>
<dbReference type="PANTHER" id="PTHR23026">
    <property type="entry name" value="NADPH NITROREDUCTASE"/>
    <property type="match status" value="1"/>
</dbReference>
<dbReference type="InterPro" id="IPR000415">
    <property type="entry name" value="Nitroreductase-like"/>
</dbReference>
<dbReference type="EMBL" id="JANQDO010000090">
    <property type="protein sequence ID" value="MDH6058060.1"/>
    <property type="molecule type" value="Genomic_DNA"/>
</dbReference>
<evidence type="ECO:0000313" key="2">
    <source>
        <dbReference type="EMBL" id="MDH6058060.1"/>
    </source>
</evidence>
<dbReference type="Pfam" id="PF00881">
    <property type="entry name" value="Nitroreductase"/>
    <property type="match status" value="1"/>
</dbReference>
<reference evidence="2 3" key="1">
    <citation type="journal article" date="2023" name="J. Phycol.">
        <title>Chrysosporum ovalisporum is synonymous with the true-branching cyanobacterium Umezakia natans (Nostocales/Aphanizomenonaceae).</title>
        <authorList>
            <person name="McGregor G.B."/>
            <person name="Sendall B.C."/>
            <person name="Niiyama Y."/>
            <person name="Tuji A."/>
            <person name="Willis A."/>
        </authorList>
    </citation>
    <scope>NUCLEOTIDE SEQUENCE [LARGE SCALE GENOMIC DNA]</scope>
    <source>
        <strain evidence="2 3">FSS-43</strain>
    </source>
</reference>